<dbReference type="Proteomes" id="UP000037035">
    <property type="component" value="Unassembled WGS sequence"/>
</dbReference>
<evidence type="ECO:0000256" key="1">
    <source>
        <dbReference type="ARBA" id="ARBA00004240"/>
    </source>
</evidence>
<dbReference type="AlphaFoldDB" id="A0A0L6V5D2"/>
<dbReference type="GO" id="GO:0005783">
    <property type="term" value="C:endoplasmic reticulum"/>
    <property type="evidence" value="ECO:0007669"/>
    <property type="project" value="UniProtKB-SubCell"/>
</dbReference>
<dbReference type="PANTHER" id="PTHR13266">
    <property type="entry name" value="PROTEASOME INHIBITOR"/>
    <property type="match status" value="1"/>
</dbReference>
<dbReference type="InterPro" id="IPR013886">
    <property type="entry name" value="PI31_Prot_C"/>
</dbReference>
<feature type="compositionally biased region" description="Low complexity" evidence="11">
    <location>
        <begin position="191"/>
        <end position="200"/>
    </location>
</feature>
<feature type="compositionally biased region" description="Polar residues" evidence="11">
    <location>
        <begin position="10"/>
        <end position="21"/>
    </location>
</feature>
<evidence type="ECO:0000256" key="2">
    <source>
        <dbReference type="ARBA" id="ARBA00004496"/>
    </source>
</evidence>
<evidence type="ECO:0000313" key="15">
    <source>
        <dbReference type="Proteomes" id="UP000037035"/>
    </source>
</evidence>
<keyword evidence="9" id="KW-0007">Acetylation</keyword>
<evidence type="ECO:0000256" key="4">
    <source>
        <dbReference type="ARBA" id="ARBA00022481"/>
    </source>
</evidence>
<evidence type="ECO:0000256" key="11">
    <source>
        <dbReference type="SAM" id="MobiDB-lite"/>
    </source>
</evidence>
<evidence type="ECO:0000256" key="10">
    <source>
        <dbReference type="ARBA" id="ARBA00024805"/>
    </source>
</evidence>
<dbReference type="Gene3D" id="3.40.1000.30">
    <property type="match status" value="1"/>
</dbReference>
<dbReference type="GO" id="GO:0070628">
    <property type="term" value="F:proteasome binding"/>
    <property type="evidence" value="ECO:0007669"/>
    <property type="project" value="InterPro"/>
</dbReference>
<comment type="similarity">
    <text evidence="3">Belongs to the proteasome inhibitor PI31 family.</text>
</comment>
<dbReference type="OrthoDB" id="68090at2759"/>
<keyword evidence="8" id="KW-0647">Proteasome</keyword>
<organism evidence="14 15">
    <name type="scientific">Puccinia sorghi</name>
    <dbReference type="NCBI Taxonomy" id="27349"/>
    <lineage>
        <taxon>Eukaryota</taxon>
        <taxon>Fungi</taxon>
        <taxon>Dikarya</taxon>
        <taxon>Basidiomycota</taxon>
        <taxon>Pucciniomycotina</taxon>
        <taxon>Pucciniomycetes</taxon>
        <taxon>Pucciniales</taxon>
        <taxon>Pucciniaceae</taxon>
        <taxon>Puccinia</taxon>
    </lineage>
</organism>
<dbReference type="Pfam" id="PF11566">
    <property type="entry name" value="PI31_Prot_N"/>
    <property type="match status" value="1"/>
</dbReference>
<gene>
    <name evidence="14" type="ORF">VP01_2524g4</name>
</gene>
<feature type="compositionally biased region" description="Pro residues" evidence="11">
    <location>
        <begin position="178"/>
        <end position="190"/>
    </location>
</feature>
<keyword evidence="6" id="KW-0597">Phosphoprotein</keyword>
<feature type="region of interest" description="Disordered" evidence="11">
    <location>
        <begin position="178"/>
        <end position="208"/>
    </location>
</feature>
<feature type="domain" description="PI31 proteasome regulator C-terminal" evidence="12">
    <location>
        <begin position="229"/>
        <end position="306"/>
    </location>
</feature>
<keyword evidence="15" id="KW-1185">Reference proteome</keyword>
<accession>A0A0L6V5D2</accession>
<keyword evidence="4" id="KW-0488">Methylation</keyword>
<feature type="domain" description="PI31 proteasome regulator N-terminal" evidence="13">
    <location>
        <begin position="44"/>
        <end position="177"/>
    </location>
</feature>
<evidence type="ECO:0000259" key="12">
    <source>
        <dbReference type="Pfam" id="PF08577"/>
    </source>
</evidence>
<dbReference type="GO" id="GO:0000502">
    <property type="term" value="C:proteasome complex"/>
    <property type="evidence" value="ECO:0007669"/>
    <property type="project" value="UniProtKB-KW"/>
</dbReference>
<dbReference type="GO" id="GO:0043161">
    <property type="term" value="P:proteasome-mediated ubiquitin-dependent protein catabolic process"/>
    <property type="evidence" value="ECO:0007669"/>
    <property type="project" value="InterPro"/>
</dbReference>
<comment type="function">
    <text evidence="10">Plays an important role in control of proteasome function. Inhibits the hydrolysis of protein and peptide substrates by the 20S proteasome. Also inhibits the activation of the proteasome by the proteasome regulatory proteins PA700 and PA28.</text>
</comment>
<evidence type="ECO:0000313" key="14">
    <source>
        <dbReference type="EMBL" id="KNZ56001.1"/>
    </source>
</evidence>
<evidence type="ECO:0000256" key="3">
    <source>
        <dbReference type="ARBA" id="ARBA00006405"/>
    </source>
</evidence>
<comment type="subcellular location">
    <subcellularLocation>
        <location evidence="2">Cytoplasm</location>
    </subcellularLocation>
    <subcellularLocation>
        <location evidence="1">Endoplasmic reticulum</location>
    </subcellularLocation>
</comment>
<dbReference type="GO" id="GO:0004866">
    <property type="term" value="F:endopeptidase inhibitor activity"/>
    <property type="evidence" value="ECO:0007669"/>
    <property type="project" value="InterPro"/>
</dbReference>
<evidence type="ECO:0000256" key="7">
    <source>
        <dbReference type="ARBA" id="ARBA00022824"/>
    </source>
</evidence>
<dbReference type="Pfam" id="PF08577">
    <property type="entry name" value="PI31_Prot_C"/>
    <property type="match status" value="1"/>
</dbReference>
<sequence>MTQTDKNHNEQTTTTPNQPEDLSSFYRTLAELIALHHNELTVVANPLSLIALVTHTLLISHSFALKTGSALLPEKLILPDHAHSTLLTYSHPQSSLSFEFTLSKIGNRISIAGIAVEDDRLSSLDFSISEYLDPAQFPLTLTKDHQTTSIGLRSTTHLLDLLSLFANRILNHLLPDLIPPTNPNPRPPPTSSSSSTALTSQHRPHQPAPELCERIQVNPQSHQPSPLEIGRSDLDPIGTSNLHLPSLYNAPAGIGGHLGMLVGGDHPMFNRQPQQPGRLGGGGAFGGEFLPPGAVPPGARFDPFGPGVSPAFPRQPGASGADFDPMGGLGQGLPLQTPHRGFAPSRSDFNDFRPPGGPASGYDDMFM</sequence>
<comment type="caution">
    <text evidence="14">The sequence shown here is derived from an EMBL/GenBank/DDBJ whole genome shotgun (WGS) entry which is preliminary data.</text>
</comment>
<dbReference type="VEuPathDB" id="FungiDB:VP01_2524g4"/>
<dbReference type="PANTHER" id="PTHR13266:SF1">
    <property type="entry name" value="PROTEASOME INHIBITOR PI31 SUBUNIT"/>
    <property type="match status" value="1"/>
</dbReference>
<evidence type="ECO:0000259" key="13">
    <source>
        <dbReference type="Pfam" id="PF11566"/>
    </source>
</evidence>
<evidence type="ECO:0000256" key="5">
    <source>
        <dbReference type="ARBA" id="ARBA00022490"/>
    </source>
</evidence>
<evidence type="ECO:0000256" key="8">
    <source>
        <dbReference type="ARBA" id="ARBA00022942"/>
    </source>
</evidence>
<dbReference type="EMBL" id="LAVV01007419">
    <property type="protein sequence ID" value="KNZ56001.1"/>
    <property type="molecule type" value="Genomic_DNA"/>
</dbReference>
<dbReference type="InterPro" id="IPR045128">
    <property type="entry name" value="PI31-like"/>
</dbReference>
<evidence type="ECO:0000256" key="6">
    <source>
        <dbReference type="ARBA" id="ARBA00022553"/>
    </source>
</evidence>
<feature type="region of interest" description="Disordered" evidence="11">
    <location>
        <begin position="344"/>
        <end position="367"/>
    </location>
</feature>
<protein>
    <submittedName>
        <fullName evidence="14">Uncharacterized protein</fullName>
    </submittedName>
</protein>
<proteinExistence type="inferred from homology"/>
<evidence type="ECO:0000256" key="9">
    <source>
        <dbReference type="ARBA" id="ARBA00022990"/>
    </source>
</evidence>
<name>A0A0L6V5D2_9BASI</name>
<dbReference type="STRING" id="27349.A0A0L6V5D2"/>
<dbReference type="InterPro" id="IPR021625">
    <property type="entry name" value="PI31_Prot_N"/>
</dbReference>
<feature type="region of interest" description="Disordered" evidence="11">
    <location>
        <begin position="1"/>
        <end position="21"/>
    </location>
</feature>
<reference evidence="14 15" key="1">
    <citation type="submission" date="2015-08" db="EMBL/GenBank/DDBJ databases">
        <title>Next Generation Sequencing and Analysis of the Genome of Puccinia sorghi L Schw, the Causal Agent of Maize Common Rust.</title>
        <authorList>
            <person name="Rochi L."/>
            <person name="Burguener G."/>
            <person name="Darino M."/>
            <person name="Turjanski A."/>
            <person name="Kreff E."/>
            <person name="Dieguez M.J."/>
            <person name="Sacco F."/>
        </authorList>
    </citation>
    <scope>NUCLEOTIDE SEQUENCE [LARGE SCALE GENOMIC DNA]</scope>
    <source>
        <strain evidence="14 15">RO10H11247</strain>
    </source>
</reference>
<keyword evidence="7" id="KW-0256">Endoplasmic reticulum</keyword>
<keyword evidence="5" id="KW-0963">Cytoplasm</keyword>